<gene>
    <name evidence="2" type="ORF">DFH07DRAFT_822992</name>
</gene>
<proteinExistence type="predicted"/>
<dbReference type="AlphaFoldDB" id="A0AAD7NCC5"/>
<name>A0AAD7NCC5_9AGAR</name>
<feature type="compositionally biased region" description="Polar residues" evidence="1">
    <location>
        <begin position="225"/>
        <end position="235"/>
    </location>
</feature>
<accession>A0AAD7NCC5</accession>
<evidence type="ECO:0000313" key="3">
    <source>
        <dbReference type="Proteomes" id="UP001215280"/>
    </source>
</evidence>
<evidence type="ECO:0000313" key="2">
    <source>
        <dbReference type="EMBL" id="KAJ7754303.1"/>
    </source>
</evidence>
<comment type="caution">
    <text evidence="2">The sequence shown here is derived from an EMBL/GenBank/DDBJ whole genome shotgun (WGS) entry which is preliminary data.</text>
</comment>
<reference evidence="2" key="1">
    <citation type="submission" date="2023-03" db="EMBL/GenBank/DDBJ databases">
        <title>Massive genome expansion in bonnet fungi (Mycena s.s.) driven by repeated elements and novel gene families across ecological guilds.</title>
        <authorList>
            <consortium name="Lawrence Berkeley National Laboratory"/>
            <person name="Harder C.B."/>
            <person name="Miyauchi S."/>
            <person name="Viragh M."/>
            <person name="Kuo A."/>
            <person name="Thoen E."/>
            <person name="Andreopoulos B."/>
            <person name="Lu D."/>
            <person name="Skrede I."/>
            <person name="Drula E."/>
            <person name="Henrissat B."/>
            <person name="Morin E."/>
            <person name="Kohler A."/>
            <person name="Barry K."/>
            <person name="LaButti K."/>
            <person name="Morin E."/>
            <person name="Salamov A."/>
            <person name="Lipzen A."/>
            <person name="Mereny Z."/>
            <person name="Hegedus B."/>
            <person name="Baldrian P."/>
            <person name="Stursova M."/>
            <person name="Weitz H."/>
            <person name="Taylor A."/>
            <person name="Grigoriev I.V."/>
            <person name="Nagy L.G."/>
            <person name="Martin F."/>
            <person name="Kauserud H."/>
        </authorList>
    </citation>
    <scope>NUCLEOTIDE SEQUENCE</scope>
    <source>
        <strain evidence="2">CBHHK188m</strain>
    </source>
</reference>
<dbReference type="Proteomes" id="UP001215280">
    <property type="component" value="Unassembled WGS sequence"/>
</dbReference>
<feature type="region of interest" description="Disordered" evidence="1">
    <location>
        <begin position="191"/>
        <end position="238"/>
    </location>
</feature>
<protein>
    <submittedName>
        <fullName evidence="2">Uncharacterized protein</fullName>
    </submittedName>
</protein>
<keyword evidence="3" id="KW-1185">Reference proteome</keyword>
<evidence type="ECO:0000256" key="1">
    <source>
        <dbReference type="SAM" id="MobiDB-lite"/>
    </source>
</evidence>
<organism evidence="2 3">
    <name type="scientific">Mycena maculata</name>
    <dbReference type="NCBI Taxonomy" id="230809"/>
    <lineage>
        <taxon>Eukaryota</taxon>
        <taxon>Fungi</taxon>
        <taxon>Dikarya</taxon>
        <taxon>Basidiomycota</taxon>
        <taxon>Agaricomycotina</taxon>
        <taxon>Agaricomycetes</taxon>
        <taxon>Agaricomycetidae</taxon>
        <taxon>Agaricales</taxon>
        <taxon>Marasmiineae</taxon>
        <taxon>Mycenaceae</taxon>
        <taxon>Mycena</taxon>
    </lineage>
</organism>
<sequence length="252" mass="28104">MPPSKKPFDLKNVAKLFNEALSVIRDEVSPTAEELEPQAIEWLKAARYKIMRDLEKSFYDLENARNNVALRPRWVDPKYTLVLLTEGVPAVLRPYNPAFTTNLTTLVTDCGFNVVTSGGGDLGSGIGVWIRFLAQVVENLPAHPVFPQTLHVEDEFSRLAQGKVEQDRKTSVGAFTATNFGRLLGEVRGETANGASPSISKKRRRAAGTVKEEPEDERRRLRSVTRASSTATLRSNADDVLRGVRKRVKREE</sequence>
<feature type="compositionally biased region" description="Basic and acidic residues" evidence="1">
    <location>
        <begin position="210"/>
        <end position="219"/>
    </location>
</feature>
<dbReference type="EMBL" id="JARJLG010000067">
    <property type="protein sequence ID" value="KAJ7754303.1"/>
    <property type="molecule type" value="Genomic_DNA"/>
</dbReference>